<organism evidence="2 3">
    <name type="scientific">Alteromonas portus</name>
    <dbReference type="NCBI Taxonomy" id="2565549"/>
    <lineage>
        <taxon>Bacteria</taxon>
        <taxon>Pseudomonadati</taxon>
        <taxon>Pseudomonadota</taxon>
        <taxon>Gammaproteobacteria</taxon>
        <taxon>Alteromonadales</taxon>
        <taxon>Alteromonadaceae</taxon>
        <taxon>Alteromonas/Salinimonas group</taxon>
        <taxon>Alteromonas</taxon>
    </lineage>
</organism>
<dbReference type="OrthoDB" id="9950817at2"/>
<dbReference type="EMBL" id="SWCO01000001">
    <property type="protein sequence ID" value="TKB05148.1"/>
    <property type="molecule type" value="Genomic_DNA"/>
</dbReference>
<dbReference type="AlphaFoldDB" id="A0A4U0ZGC0"/>
<accession>A0A4U0ZGC0</accession>
<evidence type="ECO:0000313" key="2">
    <source>
        <dbReference type="EMBL" id="TKB05148.1"/>
    </source>
</evidence>
<evidence type="ECO:0000313" key="3">
    <source>
        <dbReference type="Proteomes" id="UP000305471"/>
    </source>
</evidence>
<name>A0A4U0ZGC0_9ALTE</name>
<comment type="caution">
    <text evidence="2">The sequence shown here is derived from an EMBL/GenBank/DDBJ whole genome shotgun (WGS) entry which is preliminary data.</text>
</comment>
<reference evidence="2 3" key="1">
    <citation type="submission" date="2019-04" db="EMBL/GenBank/DDBJ databases">
        <title>Alteromonas portus sp. nov., an alginate lyase-excreting marine bacterium.</title>
        <authorList>
            <person name="Huang H."/>
            <person name="Mo K."/>
            <person name="Bao S."/>
        </authorList>
    </citation>
    <scope>NUCLEOTIDE SEQUENCE [LARGE SCALE GENOMIC DNA]</scope>
    <source>
        <strain evidence="2 3">HB161718</strain>
    </source>
</reference>
<dbReference type="Proteomes" id="UP000305471">
    <property type="component" value="Unassembled WGS sequence"/>
</dbReference>
<sequence>MKKIYIKFIATQLGLSVVMFAVWSLVSGIDNAREMLFVIAVLSSAMAGDVLMGDAYKLGKLSKND</sequence>
<keyword evidence="1" id="KW-0472">Membrane</keyword>
<keyword evidence="1" id="KW-0812">Transmembrane</keyword>
<keyword evidence="1" id="KW-1133">Transmembrane helix</keyword>
<proteinExistence type="predicted"/>
<feature type="transmembrane region" description="Helical" evidence="1">
    <location>
        <begin position="35"/>
        <end position="56"/>
    </location>
</feature>
<dbReference type="RefSeq" id="WP_136780911.1">
    <property type="nucleotide sequence ID" value="NZ_SWCO01000001.1"/>
</dbReference>
<evidence type="ECO:0000256" key="1">
    <source>
        <dbReference type="SAM" id="Phobius"/>
    </source>
</evidence>
<feature type="transmembrane region" description="Helical" evidence="1">
    <location>
        <begin position="12"/>
        <end position="29"/>
    </location>
</feature>
<gene>
    <name evidence="2" type="ORF">E5672_03410</name>
</gene>
<keyword evidence="3" id="KW-1185">Reference proteome</keyword>
<protein>
    <submittedName>
        <fullName evidence="2">Uncharacterized protein</fullName>
    </submittedName>
</protein>